<evidence type="ECO:0000256" key="1">
    <source>
        <dbReference type="SAM" id="MobiDB-lite"/>
    </source>
</evidence>
<name>J3P819_GAET3</name>
<proteinExistence type="predicted"/>
<dbReference type="HOGENOM" id="CLU_2704949_0_0_1"/>
<accession>J3P819</accession>
<gene>
    <name evidence="3" type="primary">20350115</name>
    <name evidence="2" type="ORF">GGTG_09657</name>
</gene>
<feature type="region of interest" description="Disordered" evidence="1">
    <location>
        <begin position="1"/>
        <end position="73"/>
    </location>
</feature>
<evidence type="ECO:0000313" key="4">
    <source>
        <dbReference type="Proteomes" id="UP000006039"/>
    </source>
</evidence>
<organism evidence="2">
    <name type="scientific">Gaeumannomyces tritici (strain R3-111a-1)</name>
    <name type="common">Wheat and barley take-all root rot fungus</name>
    <name type="synonym">Gaeumannomyces graminis var. tritici</name>
    <dbReference type="NCBI Taxonomy" id="644352"/>
    <lineage>
        <taxon>Eukaryota</taxon>
        <taxon>Fungi</taxon>
        <taxon>Dikarya</taxon>
        <taxon>Ascomycota</taxon>
        <taxon>Pezizomycotina</taxon>
        <taxon>Sordariomycetes</taxon>
        <taxon>Sordariomycetidae</taxon>
        <taxon>Magnaporthales</taxon>
        <taxon>Magnaporthaceae</taxon>
        <taxon>Gaeumannomyces</taxon>
    </lineage>
</organism>
<sequence>MRGSSRIKSDDPQRRERVIRLGKLPDATSIHPWGQHGRNEPPVMISGSSDRPPTKRSSADRQGIGMPPPSALS</sequence>
<reference evidence="2" key="2">
    <citation type="submission" date="2010-07" db="EMBL/GenBank/DDBJ databases">
        <authorList>
            <consortium name="The Broad Institute Genome Sequencing Platform"/>
            <consortium name="Broad Institute Genome Sequencing Center for Infectious Disease"/>
            <person name="Ma L.-J."/>
            <person name="Dead R."/>
            <person name="Young S."/>
            <person name="Zeng Q."/>
            <person name="Koehrsen M."/>
            <person name="Alvarado L."/>
            <person name="Berlin A."/>
            <person name="Chapman S.B."/>
            <person name="Chen Z."/>
            <person name="Freedman E."/>
            <person name="Gellesch M."/>
            <person name="Goldberg J."/>
            <person name="Griggs A."/>
            <person name="Gujja S."/>
            <person name="Heilman E.R."/>
            <person name="Heiman D."/>
            <person name="Hepburn T."/>
            <person name="Howarth C."/>
            <person name="Jen D."/>
            <person name="Larson L."/>
            <person name="Mehta T."/>
            <person name="Neiman D."/>
            <person name="Pearson M."/>
            <person name="Roberts A."/>
            <person name="Saif S."/>
            <person name="Shea T."/>
            <person name="Shenoy N."/>
            <person name="Sisk P."/>
            <person name="Stolte C."/>
            <person name="Sykes S."/>
            <person name="Walk T."/>
            <person name="White J."/>
            <person name="Yandava C."/>
            <person name="Haas B."/>
            <person name="Nusbaum C."/>
            <person name="Birren B."/>
        </authorList>
    </citation>
    <scope>NUCLEOTIDE SEQUENCE</scope>
    <source>
        <strain evidence="2">R3-111a-1</strain>
    </source>
</reference>
<dbReference type="GeneID" id="20350115"/>
<reference evidence="2" key="3">
    <citation type="submission" date="2010-09" db="EMBL/GenBank/DDBJ databases">
        <title>Annotation of Gaeumannomyces graminis var. tritici R3-111a-1.</title>
        <authorList>
            <consortium name="The Broad Institute Genome Sequencing Platform"/>
            <person name="Ma L.-J."/>
            <person name="Dead R."/>
            <person name="Young S.K."/>
            <person name="Zeng Q."/>
            <person name="Gargeya S."/>
            <person name="Fitzgerald M."/>
            <person name="Haas B."/>
            <person name="Abouelleil A."/>
            <person name="Alvarado L."/>
            <person name="Arachchi H.M."/>
            <person name="Berlin A."/>
            <person name="Brown A."/>
            <person name="Chapman S.B."/>
            <person name="Chen Z."/>
            <person name="Dunbar C."/>
            <person name="Freedman E."/>
            <person name="Gearin G."/>
            <person name="Gellesch M."/>
            <person name="Goldberg J."/>
            <person name="Griggs A."/>
            <person name="Gujja S."/>
            <person name="Heiman D."/>
            <person name="Howarth C."/>
            <person name="Larson L."/>
            <person name="Lui A."/>
            <person name="MacDonald P.J.P."/>
            <person name="Mehta T."/>
            <person name="Montmayeur A."/>
            <person name="Murphy C."/>
            <person name="Neiman D."/>
            <person name="Pearson M."/>
            <person name="Priest M."/>
            <person name="Roberts A."/>
            <person name="Saif S."/>
            <person name="Shea T."/>
            <person name="Shenoy N."/>
            <person name="Sisk P."/>
            <person name="Stolte C."/>
            <person name="Sykes S."/>
            <person name="Yandava C."/>
            <person name="Wortman J."/>
            <person name="Nusbaum C."/>
            <person name="Birren B."/>
        </authorList>
    </citation>
    <scope>NUCLEOTIDE SEQUENCE</scope>
    <source>
        <strain evidence="2">R3-111a-1</strain>
    </source>
</reference>
<dbReference type="VEuPathDB" id="FungiDB:GGTG_09657"/>
<dbReference type="EMBL" id="GL385399">
    <property type="protein sequence ID" value="EJT72802.1"/>
    <property type="molecule type" value="Genomic_DNA"/>
</dbReference>
<dbReference type="RefSeq" id="XP_009225776.1">
    <property type="nucleotide sequence ID" value="XM_009227512.1"/>
</dbReference>
<reference evidence="3" key="4">
    <citation type="journal article" date="2015" name="G3 (Bethesda)">
        <title>Genome sequences of three phytopathogenic species of the Magnaporthaceae family of fungi.</title>
        <authorList>
            <person name="Okagaki L.H."/>
            <person name="Nunes C.C."/>
            <person name="Sailsbery J."/>
            <person name="Clay B."/>
            <person name="Brown D."/>
            <person name="John T."/>
            <person name="Oh Y."/>
            <person name="Young N."/>
            <person name="Fitzgerald M."/>
            <person name="Haas B.J."/>
            <person name="Zeng Q."/>
            <person name="Young S."/>
            <person name="Adiconis X."/>
            <person name="Fan L."/>
            <person name="Levin J.Z."/>
            <person name="Mitchell T.K."/>
            <person name="Okubara P.A."/>
            <person name="Farman M.L."/>
            <person name="Kohn L.M."/>
            <person name="Birren B."/>
            <person name="Ma L.-J."/>
            <person name="Dean R.A."/>
        </authorList>
    </citation>
    <scope>NUCLEOTIDE SEQUENCE</scope>
    <source>
        <strain evidence="3">R3-111a-1</strain>
    </source>
</reference>
<reference evidence="4" key="1">
    <citation type="submission" date="2010-07" db="EMBL/GenBank/DDBJ databases">
        <title>The genome sequence of Gaeumannomyces graminis var. tritici strain R3-111a-1.</title>
        <authorList>
            <consortium name="The Broad Institute Genome Sequencing Platform"/>
            <person name="Ma L.-J."/>
            <person name="Dead R."/>
            <person name="Young S."/>
            <person name="Zeng Q."/>
            <person name="Koehrsen M."/>
            <person name="Alvarado L."/>
            <person name="Berlin A."/>
            <person name="Chapman S.B."/>
            <person name="Chen Z."/>
            <person name="Freedman E."/>
            <person name="Gellesch M."/>
            <person name="Goldberg J."/>
            <person name="Griggs A."/>
            <person name="Gujja S."/>
            <person name="Heilman E.R."/>
            <person name="Heiman D."/>
            <person name="Hepburn T."/>
            <person name="Howarth C."/>
            <person name="Jen D."/>
            <person name="Larson L."/>
            <person name="Mehta T."/>
            <person name="Neiman D."/>
            <person name="Pearson M."/>
            <person name="Roberts A."/>
            <person name="Saif S."/>
            <person name="Shea T."/>
            <person name="Shenoy N."/>
            <person name="Sisk P."/>
            <person name="Stolte C."/>
            <person name="Sykes S."/>
            <person name="Walk T."/>
            <person name="White J."/>
            <person name="Yandava C."/>
            <person name="Haas B."/>
            <person name="Nusbaum C."/>
            <person name="Birren B."/>
        </authorList>
    </citation>
    <scope>NUCLEOTIDE SEQUENCE [LARGE SCALE GENOMIC DNA]</scope>
    <source>
        <strain evidence="4">R3-111a-1</strain>
    </source>
</reference>
<keyword evidence="4" id="KW-1185">Reference proteome</keyword>
<evidence type="ECO:0000313" key="2">
    <source>
        <dbReference type="EMBL" id="EJT72802.1"/>
    </source>
</evidence>
<dbReference type="EnsemblFungi" id="EJT72802">
    <property type="protein sequence ID" value="EJT72802"/>
    <property type="gene ID" value="GGTG_09657"/>
</dbReference>
<protein>
    <submittedName>
        <fullName evidence="2 3">Uncharacterized protein</fullName>
    </submittedName>
</protein>
<evidence type="ECO:0000313" key="3">
    <source>
        <dbReference type="EnsemblFungi" id="EJT72802"/>
    </source>
</evidence>
<dbReference type="Proteomes" id="UP000006039">
    <property type="component" value="Unassembled WGS sequence"/>
</dbReference>
<feature type="compositionally biased region" description="Basic and acidic residues" evidence="1">
    <location>
        <begin position="7"/>
        <end position="19"/>
    </location>
</feature>
<dbReference type="AlphaFoldDB" id="J3P819"/>
<reference evidence="3" key="5">
    <citation type="submission" date="2018-04" db="UniProtKB">
        <authorList>
            <consortium name="EnsemblFungi"/>
        </authorList>
    </citation>
    <scope>IDENTIFICATION</scope>
    <source>
        <strain evidence="3">R3-111a-1</strain>
    </source>
</reference>